<evidence type="ECO:0000256" key="4">
    <source>
        <dbReference type="ARBA" id="ARBA00023136"/>
    </source>
</evidence>
<keyword evidence="7" id="KW-1185">Reference proteome</keyword>
<name>A0ABM7FF69_9RHOO</name>
<dbReference type="Proteomes" id="UP001165384">
    <property type="component" value="Unassembled WGS sequence"/>
</dbReference>
<feature type="transmembrane region" description="Helical" evidence="5">
    <location>
        <begin position="28"/>
        <end position="48"/>
    </location>
</feature>
<evidence type="ECO:0000256" key="5">
    <source>
        <dbReference type="SAM" id="Phobius"/>
    </source>
</evidence>
<dbReference type="RefSeq" id="WP_275709021.1">
    <property type="nucleotide sequence ID" value="NZ_JAKLTN010000001.1"/>
</dbReference>
<keyword evidence="2 5" id="KW-0812">Transmembrane</keyword>
<evidence type="ECO:0000313" key="7">
    <source>
        <dbReference type="Proteomes" id="UP001165384"/>
    </source>
</evidence>
<dbReference type="PANTHER" id="PTHR36926:SF1">
    <property type="entry name" value="COLICIN V PRODUCTION PROTEIN"/>
    <property type="match status" value="1"/>
</dbReference>
<evidence type="ECO:0000256" key="3">
    <source>
        <dbReference type="ARBA" id="ARBA00022989"/>
    </source>
</evidence>
<dbReference type="PANTHER" id="PTHR36926">
    <property type="entry name" value="COLICIN V PRODUCTION PROTEIN"/>
    <property type="match status" value="1"/>
</dbReference>
<dbReference type="InterPro" id="IPR052719">
    <property type="entry name" value="CvpA-like"/>
</dbReference>
<feature type="transmembrane region" description="Helical" evidence="5">
    <location>
        <begin position="101"/>
        <end position="123"/>
    </location>
</feature>
<evidence type="ECO:0000256" key="1">
    <source>
        <dbReference type="ARBA" id="ARBA00004141"/>
    </source>
</evidence>
<protein>
    <submittedName>
        <fullName evidence="6">CvpA family protein</fullName>
    </submittedName>
</protein>
<comment type="subcellular location">
    <subcellularLocation>
        <location evidence="1">Membrane</location>
        <topology evidence="1">Multi-pass membrane protein</topology>
    </subcellularLocation>
</comment>
<reference evidence="6" key="1">
    <citation type="submission" date="2022-01" db="EMBL/GenBank/DDBJ databases">
        <authorList>
            <person name="Jo J.-H."/>
            <person name="Im W.-T."/>
        </authorList>
    </citation>
    <scope>NUCLEOTIDE SEQUENCE</scope>
    <source>
        <strain evidence="6">XY25</strain>
    </source>
</reference>
<sequence>MTGFDYAALGIVGVSLVFGLWRGVVGEIIALVAWILAIFAAVEFGSRIGTSVFAGLSDPALRTVAGCVAIFVGVLVVMALFRMLVRSMVKALGLSISDRILGMLFGLVRGVLVCMVLVGLGGMTSAPTQPWWRQATLSAPLETAVLATRSWLPDDLAKRIRFT</sequence>
<keyword evidence="3 5" id="KW-1133">Transmembrane helix</keyword>
<dbReference type="Pfam" id="PF02674">
    <property type="entry name" value="Colicin_V"/>
    <property type="match status" value="1"/>
</dbReference>
<dbReference type="InterPro" id="IPR003825">
    <property type="entry name" value="Colicin-V_CvpA"/>
</dbReference>
<organism evidence="6 7">
    <name type="scientific">Dechloromonas hankyongensis</name>
    <dbReference type="NCBI Taxonomy" id="2908002"/>
    <lineage>
        <taxon>Bacteria</taxon>
        <taxon>Pseudomonadati</taxon>
        <taxon>Pseudomonadota</taxon>
        <taxon>Betaproteobacteria</taxon>
        <taxon>Rhodocyclales</taxon>
        <taxon>Azonexaceae</taxon>
        <taxon>Dechloromonas</taxon>
    </lineage>
</organism>
<accession>A0ABM7FF69</accession>
<proteinExistence type="predicted"/>
<gene>
    <name evidence="6" type="ORF">LZ012_07080</name>
</gene>
<evidence type="ECO:0000256" key="2">
    <source>
        <dbReference type="ARBA" id="ARBA00022692"/>
    </source>
</evidence>
<comment type="caution">
    <text evidence="6">The sequence shown here is derived from an EMBL/GenBank/DDBJ whole genome shotgun (WGS) entry which is preliminary data.</text>
</comment>
<evidence type="ECO:0000313" key="6">
    <source>
        <dbReference type="EMBL" id="MCG2576755.1"/>
    </source>
</evidence>
<keyword evidence="4 5" id="KW-0472">Membrane</keyword>
<dbReference type="EMBL" id="JAKLTN010000001">
    <property type="protein sequence ID" value="MCG2576755.1"/>
    <property type="molecule type" value="Genomic_DNA"/>
</dbReference>
<feature type="transmembrane region" description="Helical" evidence="5">
    <location>
        <begin position="60"/>
        <end position="81"/>
    </location>
</feature>